<evidence type="ECO:0000256" key="2">
    <source>
        <dbReference type="ARBA" id="ARBA00023125"/>
    </source>
</evidence>
<evidence type="ECO:0000256" key="1">
    <source>
        <dbReference type="ARBA" id="ARBA00023015"/>
    </source>
</evidence>
<name>A0ABR5N057_BRECH</name>
<keyword evidence="3" id="KW-0804">Transcription</keyword>
<dbReference type="RefSeq" id="WP_055746395.1">
    <property type="nucleotide sequence ID" value="NZ_LJJB01000013.1"/>
</dbReference>
<dbReference type="SUPFAM" id="SSF46689">
    <property type="entry name" value="Homeodomain-like"/>
    <property type="match status" value="1"/>
</dbReference>
<feature type="domain" description="HTH tetR-type" evidence="5">
    <location>
        <begin position="10"/>
        <end position="70"/>
    </location>
</feature>
<protein>
    <submittedName>
        <fullName evidence="6">Transcriptional regulator</fullName>
    </submittedName>
</protein>
<dbReference type="EMBL" id="LJJB01000013">
    <property type="protein sequence ID" value="KQL43826.1"/>
    <property type="molecule type" value="Genomic_DNA"/>
</dbReference>
<accession>A0ABR5N057</accession>
<evidence type="ECO:0000313" key="6">
    <source>
        <dbReference type="EMBL" id="KQL43826.1"/>
    </source>
</evidence>
<feature type="DNA-binding region" description="H-T-H motif" evidence="4">
    <location>
        <begin position="33"/>
        <end position="52"/>
    </location>
</feature>
<evidence type="ECO:0000256" key="4">
    <source>
        <dbReference type="PROSITE-ProRule" id="PRU00335"/>
    </source>
</evidence>
<dbReference type="InterPro" id="IPR050109">
    <property type="entry name" value="HTH-type_TetR-like_transc_reg"/>
</dbReference>
<gene>
    <name evidence="6" type="ORF">AN963_20350</name>
</gene>
<dbReference type="PRINTS" id="PR00455">
    <property type="entry name" value="HTHTETR"/>
</dbReference>
<dbReference type="Pfam" id="PF00440">
    <property type="entry name" value="TetR_N"/>
    <property type="match status" value="1"/>
</dbReference>
<keyword evidence="1" id="KW-0805">Transcription regulation</keyword>
<evidence type="ECO:0000256" key="3">
    <source>
        <dbReference type="ARBA" id="ARBA00023163"/>
    </source>
</evidence>
<reference evidence="6 7" key="1">
    <citation type="submission" date="2015-09" db="EMBL/GenBank/DDBJ databases">
        <title>Genome sequencing project for genomic taxonomy and phylogenomics of Bacillus-like bacteria.</title>
        <authorList>
            <person name="Liu B."/>
            <person name="Wang J."/>
            <person name="Zhu Y."/>
            <person name="Liu G."/>
            <person name="Chen Q."/>
            <person name="Chen Z."/>
            <person name="Lan J."/>
            <person name="Che J."/>
            <person name="Ge C."/>
            <person name="Shi H."/>
            <person name="Pan Z."/>
            <person name="Liu X."/>
        </authorList>
    </citation>
    <scope>NUCLEOTIDE SEQUENCE [LARGE SCALE GENOMIC DNA]</scope>
    <source>
        <strain evidence="6 7">DSM 8552</strain>
    </source>
</reference>
<dbReference type="PANTHER" id="PTHR30055">
    <property type="entry name" value="HTH-TYPE TRANSCRIPTIONAL REGULATOR RUTR"/>
    <property type="match status" value="1"/>
</dbReference>
<dbReference type="PROSITE" id="PS50977">
    <property type="entry name" value="HTH_TETR_2"/>
    <property type="match status" value="1"/>
</dbReference>
<dbReference type="PANTHER" id="PTHR30055:SF234">
    <property type="entry name" value="HTH-TYPE TRANSCRIPTIONAL REGULATOR BETI"/>
    <property type="match status" value="1"/>
</dbReference>
<keyword evidence="2 4" id="KW-0238">DNA-binding</keyword>
<dbReference type="Proteomes" id="UP000051063">
    <property type="component" value="Unassembled WGS sequence"/>
</dbReference>
<comment type="caution">
    <text evidence="6">The sequence shown here is derived from an EMBL/GenBank/DDBJ whole genome shotgun (WGS) entry which is preliminary data.</text>
</comment>
<evidence type="ECO:0000259" key="5">
    <source>
        <dbReference type="PROSITE" id="PS50977"/>
    </source>
</evidence>
<dbReference type="Pfam" id="PF13305">
    <property type="entry name" value="TetR_C_33"/>
    <property type="match status" value="1"/>
</dbReference>
<dbReference type="Gene3D" id="1.10.357.10">
    <property type="entry name" value="Tetracycline Repressor, domain 2"/>
    <property type="match status" value="1"/>
</dbReference>
<dbReference type="InterPro" id="IPR001647">
    <property type="entry name" value="HTH_TetR"/>
</dbReference>
<organism evidence="6 7">
    <name type="scientific">Brevibacillus choshinensis</name>
    <dbReference type="NCBI Taxonomy" id="54911"/>
    <lineage>
        <taxon>Bacteria</taxon>
        <taxon>Bacillati</taxon>
        <taxon>Bacillota</taxon>
        <taxon>Bacilli</taxon>
        <taxon>Bacillales</taxon>
        <taxon>Paenibacillaceae</taxon>
        <taxon>Brevibacillus</taxon>
    </lineage>
</organism>
<dbReference type="InterPro" id="IPR025996">
    <property type="entry name" value="MT1864/Rv1816-like_C"/>
</dbReference>
<evidence type="ECO:0000313" key="7">
    <source>
        <dbReference type="Proteomes" id="UP000051063"/>
    </source>
</evidence>
<proteinExistence type="predicted"/>
<sequence>MVSKQEMRSEETKKAILTAAAELFSVKGFDAVSIREIAKAAGCSHTTLYIYFKDKEALLHQLSVEPLQALQQQMENVLSQHSLSPEDQLKKVSTQFIEFCLLHRTMYTLFFIVKASRIDVEAEPSTELQKLRTKLFGTLRLALLQCLPAGGKEEQVLAFARIYFYTLHGIIGTYTQSEETMEQLKERLASTFEMSVEVVLAGSKQMMDRGEG</sequence>
<keyword evidence="7" id="KW-1185">Reference proteome</keyword>
<dbReference type="InterPro" id="IPR009057">
    <property type="entry name" value="Homeodomain-like_sf"/>
</dbReference>